<protein>
    <submittedName>
        <fullName evidence="2">Uncharacterized protein</fullName>
    </submittedName>
</protein>
<organism evidence="2 3">
    <name type="scientific">Couchioplanes caeruleus</name>
    <dbReference type="NCBI Taxonomy" id="56438"/>
    <lineage>
        <taxon>Bacteria</taxon>
        <taxon>Bacillati</taxon>
        <taxon>Actinomycetota</taxon>
        <taxon>Actinomycetes</taxon>
        <taxon>Micromonosporales</taxon>
        <taxon>Micromonosporaceae</taxon>
        <taxon>Couchioplanes</taxon>
    </lineage>
</organism>
<evidence type="ECO:0000313" key="2">
    <source>
        <dbReference type="EMBL" id="ROP33554.1"/>
    </source>
</evidence>
<sequence length="361" mass="39374">MRIGDGVVVPAVLRDLPQLPADVSFGADIDAAHEVLLCPDSTEVQRRAALHRWLARSQPCLFGRLATRQNDGVGASRGLGMDMCWIDDEDLSRGLDAVTEKVQRARHRWKDRAVTGHSSAFLIMFNSRRLAYAAPGSDLAAAALTLAGAYLVEHAPVPDVIYTEAVPLRHPDGALRVYKASVQLFHTSAHLRRHHDRRVPGGLLISMNAPGHYAQALAARGLMTDLTEAMAFVRRMALRSIGAGGIGHPRASGSSWRNPAPHAADGGCPRDGFDPHHYSATYQIDVLVQPEVITDARIRTDGSWSAEEIWPSLHLDYLNPAPTDPGSPEHGWAHGLDVNETARHDNPWPARPAVNAPDFDY</sequence>
<accession>A0A3N1GTM9</accession>
<reference evidence="2 3" key="1">
    <citation type="submission" date="2018-11" db="EMBL/GenBank/DDBJ databases">
        <title>Sequencing the genomes of 1000 actinobacteria strains.</title>
        <authorList>
            <person name="Klenk H.-P."/>
        </authorList>
    </citation>
    <scope>NUCLEOTIDE SEQUENCE [LARGE SCALE GENOMIC DNA]</scope>
    <source>
        <strain evidence="2 3">DSM 43634</strain>
    </source>
</reference>
<dbReference type="EMBL" id="RJKL01000001">
    <property type="protein sequence ID" value="ROP33554.1"/>
    <property type="molecule type" value="Genomic_DNA"/>
</dbReference>
<feature type="region of interest" description="Disordered" evidence="1">
    <location>
        <begin position="340"/>
        <end position="361"/>
    </location>
</feature>
<dbReference type="OrthoDB" id="3618484at2"/>
<proteinExistence type="predicted"/>
<dbReference type="Proteomes" id="UP000271683">
    <property type="component" value="Unassembled WGS sequence"/>
</dbReference>
<dbReference type="AlphaFoldDB" id="A0A3N1GTM9"/>
<evidence type="ECO:0000313" key="3">
    <source>
        <dbReference type="Proteomes" id="UP000271683"/>
    </source>
</evidence>
<comment type="caution">
    <text evidence="2">The sequence shown here is derived from an EMBL/GenBank/DDBJ whole genome shotgun (WGS) entry which is preliminary data.</text>
</comment>
<name>A0A3N1GTM9_9ACTN</name>
<dbReference type="RefSeq" id="WP_084558067.1">
    <property type="nucleotide sequence ID" value="NZ_RJKL01000001.1"/>
</dbReference>
<evidence type="ECO:0000256" key="1">
    <source>
        <dbReference type="SAM" id="MobiDB-lite"/>
    </source>
</evidence>
<gene>
    <name evidence="2" type="ORF">EDD30_6548</name>
</gene>
<feature type="region of interest" description="Disordered" evidence="1">
    <location>
        <begin position="248"/>
        <end position="268"/>
    </location>
</feature>